<reference evidence="3" key="3">
    <citation type="submission" date="2025-09" db="UniProtKB">
        <authorList>
            <consortium name="Ensembl"/>
        </authorList>
    </citation>
    <scope>IDENTIFICATION</scope>
</reference>
<proteinExistence type="predicted"/>
<keyword evidence="2" id="KW-1133">Transmembrane helix</keyword>
<name>A0A8C6KKK9_NOTFU</name>
<keyword evidence="2" id="KW-0472">Membrane</keyword>
<sequence>MRRVVSVNSARHCSSVASFSAASTTFFTMAFLTGTEWSELTRPSKILSMIYISSVMVLVAGEASRVEHPRQPSSQPPPPAPLAGPQGVPGPELFCF</sequence>
<protein>
    <submittedName>
        <fullName evidence="3">Uncharacterized protein</fullName>
    </submittedName>
</protein>
<evidence type="ECO:0000256" key="2">
    <source>
        <dbReference type="SAM" id="Phobius"/>
    </source>
</evidence>
<reference evidence="3" key="2">
    <citation type="submission" date="2025-08" db="UniProtKB">
        <authorList>
            <consortium name="Ensembl"/>
        </authorList>
    </citation>
    <scope>IDENTIFICATION</scope>
</reference>
<evidence type="ECO:0000313" key="3">
    <source>
        <dbReference type="Ensembl" id="ENSNFUP00015006512.1"/>
    </source>
</evidence>
<keyword evidence="4" id="KW-1185">Reference proteome</keyword>
<organism evidence="3 4">
    <name type="scientific">Nothobranchius furzeri</name>
    <name type="common">Turquoise killifish</name>
    <dbReference type="NCBI Taxonomy" id="105023"/>
    <lineage>
        <taxon>Eukaryota</taxon>
        <taxon>Metazoa</taxon>
        <taxon>Chordata</taxon>
        <taxon>Craniata</taxon>
        <taxon>Vertebrata</taxon>
        <taxon>Euteleostomi</taxon>
        <taxon>Actinopterygii</taxon>
        <taxon>Neopterygii</taxon>
        <taxon>Teleostei</taxon>
        <taxon>Neoteleostei</taxon>
        <taxon>Acanthomorphata</taxon>
        <taxon>Ovalentaria</taxon>
        <taxon>Atherinomorphae</taxon>
        <taxon>Cyprinodontiformes</taxon>
        <taxon>Nothobranchiidae</taxon>
        <taxon>Nothobranchius</taxon>
    </lineage>
</organism>
<dbReference type="Proteomes" id="UP000694548">
    <property type="component" value="Chromosome sgr02"/>
</dbReference>
<dbReference type="Ensembl" id="ENSNFUT00015006854.1">
    <property type="protein sequence ID" value="ENSNFUP00015006512.1"/>
    <property type="gene ID" value="ENSNFUG00015003251.1"/>
</dbReference>
<feature type="region of interest" description="Disordered" evidence="1">
    <location>
        <begin position="65"/>
        <end position="90"/>
    </location>
</feature>
<evidence type="ECO:0000256" key="1">
    <source>
        <dbReference type="SAM" id="MobiDB-lite"/>
    </source>
</evidence>
<keyword evidence="2" id="KW-0812">Transmembrane</keyword>
<accession>A0A8C6KKK9</accession>
<evidence type="ECO:0000313" key="4">
    <source>
        <dbReference type="Proteomes" id="UP000694548"/>
    </source>
</evidence>
<dbReference type="GeneTree" id="ENSGT01120000278002"/>
<feature type="transmembrane region" description="Helical" evidence="2">
    <location>
        <begin position="12"/>
        <end position="34"/>
    </location>
</feature>
<dbReference type="AlphaFoldDB" id="A0A8C6KKK9"/>
<reference evidence="3" key="1">
    <citation type="submission" date="2014-08" db="EMBL/GenBank/DDBJ databases">
        <authorList>
            <person name="Senf B."/>
            <person name="Petzold A."/>
            <person name="Downie B.R."/>
            <person name="Koch P."/>
            <person name="Platzer M."/>
        </authorList>
    </citation>
    <scope>NUCLEOTIDE SEQUENCE [LARGE SCALE GENOMIC DNA]</scope>
    <source>
        <strain evidence="3">GRZ</strain>
    </source>
</reference>